<protein>
    <submittedName>
        <fullName evidence="2">3-oxoacyl-ACP reductase</fullName>
    </submittedName>
</protein>
<dbReference type="PANTHER" id="PTHR42879">
    <property type="entry name" value="3-OXOACYL-(ACYL-CARRIER-PROTEIN) REDUCTASE"/>
    <property type="match status" value="1"/>
</dbReference>
<dbReference type="InterPro" id="IPR002347">
    <property type="entry name" value="SDR_fam"/>
</dbReference>
<sequence length="254" mass="25941">MSTQDQFPQPYSALVIGAGAGIGAATASLLAGRGVAVTVADRDADAAETVAREIREAGGTAHGVAADVTDEASVRAAVDAAVARDGALHAVVNSAGIQGPLGTPSHEVEVADFERTLAVNLTAGLVIARAVVPHFLERGYGRIAHVASIAGKEGNPNMIGYSASKAGLIGMVKAQGKEYASHGITVNAVAPAVIRTPFLDTQPQDVLDYMFAKIPMGRAGTVDEVAEMLAFMVSPACSFTTGFTFDLSGGRATY</sequence>
<dbReference type="PRINTS" id="PR00080">
    <property type="entry name" value="SDRFAMILY"/>
</dbReference>
<reference evidence="3" key="1">
    <citation type="journal article" date="2019" name="Int. J. Syst. Evol. Microbiol.">
        <title>The Global Catalogue of Microorganisms (GCM) 10K type strain sequencing project: providing services to taxonomists for standard genome sequencing and annotation.</title>
        <authorList>
            <consortium name="The Broad Institute Genomics Platform"/>
            <consortium name="The Broad Institute Genome Sequencing Center for Infectious Disease"/>
            <person name="Wu L."/>
            <person name="Ma J."/>
        </authorList>
    </citation>
    <scope>NUCLEOTIDE SEQUENCE [LARGE SCALE GENOMIC DNA]</scope>
    <source>
        <strain evidence="3">NBRC 108565</strain>
    </source>
</reference>
<dbReference type="PANTHER" id="PTHR42879:SF2">
    <property type="entry name" value="3-OXOACYL-[ACYL-CARRIER-PROTEIN] REDUCTASE FABG"/>
    <property type="match status" value="1"/>
</dbReference>
<dbReference type="Proteomes" id="UP001321475">
    <property type="component" value="Chromosome"/>
</dbReference>
<keyword evidence="3" id="KW-1185">Reference proteome</keyword>
<dbReference type="InterPro" id="IPR036291">
    <property type="entry name" value="NAD(P)-bd_dom_sf"/>
</dbReference>
<dbReference type="PRINTS" id="PR00081">
    <property type="entry name" value="GDHRDH"/>
</dbReference>
<gene>
    <name evidence="2" type="primary">fabG_2</name>
    <name evidence="2" type="ORF">GCM10025865_12460</name>
</gene>
<dbReference type="SUPFAM" id="SSF51735">
    <property type="entry name" value="NAD(P)-binding Rossmann-fold domains"/>
    <property type="match status" value="1"/>
</dbReference>
<dbReference type="CDD" id="cd05233">
    <property type="entry name" value="SDR_c"/>
    <property type="match status" value="1"/>
</dbReference>
<evidence type="ECO:0000313" key="3">
    <source>
        <dbReference type="Proteomes" id="UP001321475"/>
    </source>
</evidence>
<dbReference type="EMBL" id="AP027729">
    <property type="protein sequence ID" value="BDZ41947.1"/>
    <property type="molecule type" value="Genomic_DNA"/>
</dbReference>
<dbReference type="RefSeq" id="WP_286219017.1">
    <property type="nucleotide sequence ID" value="NZ_AP027729.1"/>
</dbReference>
<evidence type="ECO:0000313" key="2">
    <source>
        <dbReference type="EMBL" id="BDZ41947.1"/>
    </source>
</evidence>
<dbReference type="InterPro" id="IPR050259">
    <property type="entry name" value="SDR"/>
</dbReference>
<name>A0ABM8G1Q2_9CELL</name>
<dbReference type="Gene3D" id="3.40.50.720">
    <property type="entry name" value="NAD(P)-binding Rossmann-like Domain"/>
    <property type="match status" value="1"/>
</dbReference>
<dbReference type="PROSITE" id="PS00061">
    <property type="entry name" value="ADH_SHORT"/>
    <property type="match status" value="1"/>
</dbReference>
<dbReference type="InterPro" id="IPR020904">
    <property type="entry name" value="Sc_DH/Rdtase_CS"/>
</dbReference>
<evidence type="ECO:0000256" key="1">
    <source>
        <dbReference type="ARBA" id="ARBA00006484"/>
    </source>
</evidence>
<accession>A0ABM8G1Q2</accession>
<proteinExistence type="inferred from homology"/>
<comment type="similarity">
    <text evidence="1">Belongs to the short-chain dehydrogenases/reductases (SDR) family.</text>
</comment>
<organism evidence="2 3">
    <name type="scientific">Paraoerskovia sediminicola</name>
    <dbReference type="NCBI Taxonomy" id="1138587"/>
    <lineage>
        <taxon>Bacteria</taxon>
        <taxon>Bacillati</taxon>
        <taxon>Actinomycetota</taxon>
        <taxon>Actinomycetes</taxon>
        <taxon>Micrococcales</taxon>
        <taxon>Cellulomonadaceae</taxon>
        <taxon>Paraoerskovia</taxon>
    </lineage>
</organism>
<dbReference type="Pfam" id="PF13561">
    <property type="entry name" value="adh_short_C2"/>
    <property type="match status" value="1"/>
</dbReference>